<sequence>MKVKFWSVSSHRLKGKLIFLPVSLVFAFFVFVGGKISTTVADREIETVRNSDIALPEKLWFKVGSHSLEVIFSVYFKPNCCRLSKRKND</sequence>
<comment type="caution">
    <text evidence="1">The sequence shown here is derived from an EMBL/GenBank/DDBJ whole genome shotgun (WGS) entry which is preliminary data.</text>
</comment>
<dbReference type="EMBL" id="JAVYJV010000023">
    <property type="protein sequence ID" value="KAK4338956.1"/>
    <property type="molecule type" value="Genomic_DNA"/>
</dbReference>
<reference evidence="1" key="1">
    <citation type="submission" date="2023-12" db="EMBL/GenBank/DDBJ databases">
        <title>Genome assembly of Anisodus tanguticus.</title>
        <authorList>
            <person name="Wang Y.-J."/>
        </authorList>
    </citation>
    <scope>NUCLEOTIDE SEQUENCE</scope>
    <source>
        <strain evidence="1">KB-2021</strain>
        <tissue evidence="1">Leaf</tissue>
    </source>
</reference>
<name>A0AAE1QTC5_9SOLA</name>
<accession>A0AAE1QTC5</accession>
<dbReference type="AlphaFoldDB" id="A0AAE1QTC5"/>
<gene>
    <name evidence="1" type="ORF">RND71_040418</name>
</gene>
<dbReference type="Proteomes" id="UP001291623">
    <property type="component" value="Unassembled WGS sequence"/>
</dbReference>
<protein>
    <submittedName>
        <fullName evidence="1">Uncharacterized protein</fullName>
    </submittedName>
</protein>
<proteinExistence type="predicted"/>
<keyword evidence="2" id="KW-1185">Reference proteome</keyword>
<evidence type="ECO:0000313" key="1">
    <source>
        <dbReference type="EMBL" id="KAK4338956.1"/>
    </source>
</evidence>
<evidence type="ECO:0000313" key="2">
    <source>
        <dbReference type="Proteomes" id="UP001291623"/>
    </source>
</evidence>
<organism evidence="1 2">
    <name type="scientific">Anisodus tanguticus</name>
    <dbReference type="NCBI Taxonomy" id="243964"/>
    <lineage>
        <taxon>Eukaryota</taxon>
        <taxon>Viridiplantae</taxon>
        <taxon>Streptophyta</taxon>
        <taxon>Embryophyta</taxon>
        <taxon>Tracheophyta</taxon>
        <taxon>Spermatophyta</taxon>
        <taxon>Magnoliopsida</taxon>
        <taxon>eudicotyledons</taxon>
        <taxon>Gunneridae</taxon>
        <taxon>Pentapetalae</taxon>
        <taxon>asterids</taxon>
        <taxon>lamiids</taxon>
        <taxon>Solanales</taxon>
        <taxon>Solanaceae</taxon>
        <taxon>Solanoideae</taxon>
        <taxon>Hyoscyameae</taxon>
        <taxon>Anisodus</taxon>
    </lineage>
</organism>